<proteinExistence type="predicted"/>
<feature type="domain" description="Mandelate racemase/muconate lactonizing enzyme C-terminal" evidence="2">
    <location>
        <begin position="157"/>
        <end position="248"/>
    </location>
</feature>
<reference evidence="3 4" key="1">
    <citation type="submission" date="2018-10" db="EMBL/GenBank/DDBJ databases">
        <title>Horizontal transference of carbapenem resistance between Klebsiella pneumoniae and Kluyvera ascorbata during abdominal infection: a case report.</title>
        <authorList>
            <person name="Raro O.H.F."/>
            <person name="Lima-Morales D."/>
            <person name="Barth A.L."/>
            <person name="Paim T.G.S."/>
            <person name="Mott M.P."/>
            <person name="Riche C.V.W."/>
            <person name="Teixeira U.F."/>
            <person name="Waechter F."/>
            <person name="Dias C.A.G."/>
        </authorList>
    </citation>
    <scope>NUCLEOTIDE SEQUENCE [LARGE SCALE GENOMIC DNA]</scope>
    <source>
        <strain evidence="3 4">OT2</strain>
    </source>
</reference>
<dbReference type="GO" id="GO:0016829">
    <property type="term" value="F:lyase activity"/>
    <property type="evidence" value="ECO:0007669"/>
    <property type="project" value="UniProtKB-KW"/>
</dbReference>
<dbReference type="InterPro" id="IPR029065">
    <property type="entry name" value="Enolase_C-like"/>
</dbReference>
<sequence length="384" mass="42450">MKIEKIEIIRLAIPFDSGREKSGSEQQDYNAASSRVTKMETLLVAVYSDTGLCGWGEAFGHLINPVTFTALESAVAPFFLNRRFDSVTEIEALMKEAEQAFHGFGRTGPVRYALSAIDIALWDLLGKQVQKPLWEMLGAVRNRVGLYPSLVSYDNQPEAVARQVSQVFERGYREIKLHETTREAVAAARETVGNQAEIMVDVNCPWSAEEALRQAESWAGLNLKWLEEPVWPPEDTNALAYVRTAGIPLSAGENAAGDGDLVHLMASGAVDIIQPSVSKMGGITAMLRVLEQAKRYPVTVIPHCFYYGAGMMATAQFVALLPETTRLEVPWLQWTPPLHPFLNFQPEMMLPDAPGIGFTPDVQVLADYRIDFAVCSNAKGEHHV</sequence>
<dbReference type="SMART" id="SM00922">
    <property type="entry name" value="MR_MLE"/>
    <property type="match status" value="1"/>
</dbReference>
<dbReference type="EMBL" id="RHFN01000004">
    <property type="protein sequence ID" value="ROU16597.1"/>
    <property type="molecule type" value="Genomic_DNA"/>
</dbReference>
<gene>
    <name evidence="3" type="ORF">EB837_05740</name>
</gene>
<dbReference type="Proteomes" id="UP000268051">
    <property type="component" value="Unassembled WGS sequence"/>
</dbReference>
<evidence type="ECO:0000259" key="2">
    <source>
        <dbReference type="SMART" id="SM00922"/>
    </source>
</evidence>
<accession>A0A3N2SAD3</accession>
<dbReference type="SUPFAM" id="SSF54826">
    <property type="entry name" value="Enolase N-terminal domain-like"/>
    <property type="match status" value="1"/>
</dbReference>
<dbReference type="InterPro" id="IPR013341">
    <property type="entry name" value="Mandelate_racemase_N_dom"/>
</dbReference>
<dbReference type="Pfam" id="PF13378">
    <property type="entry name" value="MR_MLE_C"/>
    <property type="match status" value="1"/>
</dbReference>
<name>A0A3N2SAD3_9ENTR</name>
<dbReference type="CDD" id="cd03316">
    <property type="entry name" value="MR_like"/>
    <property type="match status" value="1"/>
</dbReference>
<dbReference type="Gene3D" id="3.30.390.10">
    <property type="entry name" value="Enolase-like, N-terminal domain"/>
    <property type="match status" value="1"/>
</dbReference>
<comment type="caution">
    <text evidence="3">The sequence shown here is derived from an EMBL/GenBank/DDBJ whole genome shotgun (WGS) entry which is preliminary data.</text>
</comment>
<dbReference type="SUPFAM" id="SSF51604">
    <property type="entry name" value="Enolase C-terminal domain-like"/>
    <property type="match status" value="1"/>
</dbReference>
<dbReference type="InterPro" id="IPR013342">
    <property type="entry name" value="Mandelate_racemase_C"/>
</dbReference>
<dbReference type="InterPro" id="IPR029017">
    <property type="entry name" value="Enolase-like_N"/>
</dbReference>
<dbReference type="InterPro" id="IPR036849">
    <property type="entry name" value="Enolase-like_C_sf"/>
</dbReference>
<dbReference type="PANTHER" id="PTHR48080:SF2">
    <property type="entry name" value="D-GALACTONATE DEHYDRATASE"/>
    <property type="match status" value="1"/>
</dbReference>
<dbReference type="Pfam" id="PF02746">
    <property type="entry name" value="MR_MLE_N"/>
    <property type="match status" value="1"/>
</dbReference>
<keyword evidence="1" id="KW-0456">Lyase</keyword>
<dbReference type="SFLD" id="SFLDS00001">
    <property type="entry name" value="Enolase"/>
    <property type="match status" value="1"/>
</dbReference>
<evidence type="ECO:0000313" key="4">
    <source>
        <dbReference type="Proteomes" id="UP000268051"/>
    </source>
</evidence>
<evidence type="ECO:0000313" key="3">
    <source>
        <dbReference type="EMBL" id="ROU16597.1"/>
    </source>
</evidence>
<protein>
    <submittedName>
        <fullName evidence="3">Mandelate racemase/muconate lactonizing enzyme family protein</fullName>
    </submittedName>
</protein>
<dbReference type="AlphaFoldDB" id="A0A3N2SAD3"/>
<dbReference type="OrthoDB" id="103536at2"/>
<dbReference type="InterPro" id="IPR034593">
    <property type="entry name" value="DgoD-like"/>
</dbReference>
<dbReference type="Gene3D" id="3.20.20.120">
    <property type="entry name" value="Enolase-like C-terminal domain"/>
    <property type="match status" value="1"/>
</dbReference>
<dbReference type="RefSeq" id="WP_123650645.1">
    <property type="nucleotide sequence ID" value="NZ_RHFN01000004.1"/>
</dbReference>
<organism evidence="3 4">
    <name type="scientific">Kluyvera ascorbata</name>
    <dbReference type="NCBI Taxonomy" id="51288"/>
    <lineage>
        <taxon>Bacteria</taxon>
        <taxon>Pseudomonadati</taxon>
        <taxon>Pseudomonadota</taxon>
        <taxon>Gammaproteobacteria</taxon>
        <taxon>Enterobacterales</taxon>
        <taxon>Enterobacteriaceae</taxon>
        <taxon>Kluyvera</taxon>
    </lineage>
</organism>
<dbReference type="PANTHER" id="PTHR48080">
    <property type="entry name" value="D-GALACTONATE DEHYDRATASE-RELATED"/>
    <property type="match status" value="1"/>
</dbReference>
<evidence type="ECO:0000256" key="1">
    <source>
        <dbReference type="ARBA" id="ARBA00023239"/>
    </source>
</evidence>